<feature type="region of interest" description="Disordered" evidence="1">
    <location>
        <begin position="140"/>
        <end position="189"/>
    </location>
</feature>
<keyword evidence="2" id="KW-0472">Membrane</keyword>
<dbReference type="InterPro" id="IPR003034">
    <property type="entry name" value="SAP_dom"/>
</dbReference>
<dbReference type="VEuPathDB" id="VectorBase:CSON002049"/>
<proteinExistence type="predicted"/>
<feature type="transmembrane region" description="Helical" evidence="2">
    <location>
        <begin position="432"/>
        <end position="454"/>
    </location>
</feature>
<feature type="transmembrane region" description="Helical" evidence="2">
    <location>
        <begin position="232"/>
        <end position="249"/>
    </location>
</feature>
<evidence type="ECO:0000256" key="1">
    <source>
        <dbReference type="SAM" id="MobiDB-lite"/>
    </source>
</evidence>
<evidence type="ECO:0000256" key="2">
    <source>
        <dbReference type="SAM" id="Phobius"/>
    </source>
</evidence>
<dbReference type="Gene3D" id="1.10.720.30">
    <property type="entry name" value="SAP domain"/>
    <property type="match status" value="1"/>
</dbReference>
<accession>A0A336MP93</accession>
<dbReference type="AlphaFoldDB" id="A0A336MP93"/>
<protein>
    <submittedName>
        <fullName evidence="4">CSON002049 protein</fullName>
    </submittedName>
</protein>
<dbReference type="EMBL" id="UFQT01001336">
    <property type="protein sequence ID" value="SSX30077.1"/>
    <property type="molecule type" value="Genomic_DNA"/>
</dbReference>
<organism evidence="4">
    <name type="scientific">Culicoides sonorensis</name>
    <name type="common">Biting midge</name>
    <dbReference type="NCBI Taxonomy" id="179676"/>
    <lineage>
        <taxon>Eukaryota</taxon>
        <taxon>Metazoa</taxon>
        <taxon>Ecdysozoa</taxon>
        <taxon>Arthropoda</taxon>
        <taxon>Hexapoda</taxon>
        <taxon>Insecta</taxon>
        <taxon>Pterygota</taxon>
        <taxon>Neoptera</taxon>
        <taxon>Endopterygota</taxon>
        <taxon>Diptera</taxon>
        <taxon>Nematocera</taxon>
        <taxon>Chironomoidea</taxon>
        <taxon>Ceratopogonidae</taxon>
        <taxon>Ceratopogoninae</taxon>
        <taxon>Culicoides</taxon>
        <taxon>Monoculicoides</taxon>
    </lineage>
</organism>
<dbReference type="InterPro" id="IPR036361">
    <property type="entry name" value="SAP_dom_sf"/>
</dbReference>
<reference evidence="4" key="1">
    <citation type="submission" date="2018-07" db="EMBL/GenBank/DDBJ databases">
        <authorList>
            <person name="Quirk P.G."/>
            <person name="Krulwich T.A."/>
        </authorList>
    </citation>
    <scope>NUCLEOTIDE SEQUENCE</scope>
</reference>
<feature type="transmembrane region" description="Helical" evidence="2">
    <location>
        <begin position="269"/>
        <end position="292"/>
    </location>
</feature>
<keyword evidence="2" id="KW-0812">Transmembrane</keyword>
<evidence type="ECO:0000313" key="4">
    <source>
        <dbReference type="EMBL" id="SSX30077.1"/>
    </source>
</evidence>
<name>A0A336MP93_CULSO</name>
<feature type="compositionally biased region" description="Low complexity" evidence="1">
    <location>
        <begin position="143"/>
        <end position="182"/>
    </location>
</feature>
<feature type="transmembrane region" description="Helical" evidence="2">
    <location>
        <begin position="410"/>
        <end position="426"/>
    </location>
</feature>
<gene>
    <name evidence="4" type="primary">CSON002049</name>
</gene>
<feature type="domain" description="SAP" evidence="3">
    <location>
        <begin position="101"/>
        <end position="135"/>
    </location>
</feature>
<sequence>MSLSNICNRQGSNSFAAKLITRANFARSNNTITSSINNQSSNTPSINGDGSNGDSDLHTHTIAVNNSLKNGGSKNIFNGENGNGIELTARQQQQLQRNAYLSTLNKDQLKLECRKRGQKTSGTKLNLLQRLGYKMSLQQQVENSLTTSKNNTYSSSNGSVPHHLNTNNSNHNNSSSNSSSKARSNKDKERLRIERESLKIWTRPIDTFKYFVLECITLSKIYGKKLLEHKKCIAIFLILATIVTVFYHIPGKHQAYFDTFRANAFFIVYWVGLGVLSSVGLGTGLHTFLLYLGPHIASVTLAAYECNSLDFPKPPYPDEIICPETIDPKFVPSLWNIMSKVRLEAFLWGAGTALGELPPYFMAKAARLSGCDPDDDEDEDLKKFEELQKKRVTGEKLTILDRGKLFMEQIVERVGFWGILACASIPNPLFDLAGITCGHFLVPFGTFFGATLIGKAVIKMHIQKIFVIIAFNEPLIERAVHYLGKVPMMGKKLQEPFKAFLADQKTKYHRRSNTKLPESRSKLAKITSINPSISDNKLILKIYKAYLNIGLHIRRHSCEKNIFFVLNVVDFLNVSEFSINLSKKIVKDN</sequence>
<evidence type="ECO:0000259" key="3">
    <source>
        <dbReference type="PROSITE" id="PS50800"/>
    </source>
</evidence>
<feature type="compositionally biased region" description="Low complexity" evidence="1">
    <location>
        <begin position="33"/>
        <end position="47"/>
    </location>
</feature>
<dbReference type="PROSITE" id="PS50800">
    <property type="entry name" value="SAP"/>
    <property type="match status" value="1"/>
</dbReference>
<feature type="region of interest" description="Disordered" evidence="1">
    <location>
        <begin position="33"/>
        <end position="58"/>
    </location>
</feature>
<keyword evidence="2" id="KW-1133">Transmembrane helix</keyword>